<keyword evidence="7" id="KW-0067">ATP-binding</keyword>
<keyword evidence="11" id="KW-0472">Membrane</keyword>
<evidence type="ECO:0000256" key="2">
    <source>
        <dbReference type="ARBA" id="ARBA00022527"/>
    </source>
</evidence>
<proteinExistence type="predicted"/>
<dbReference type="PROSITE" id="PS51285">
    <property type="entry name" value="AGC_KINASE_CTER"/>
    <property type="match status" value="1"/>
</dbReference>
<evidence type="ECO:0000256" key="9">
    <source>
        <dbReference type="ARBA" id="ARBA00048679"/>
    </source>
</evidence>
<keyword evidence="3" id="KW-0597">Phosphoprotein</keyword>
<evidence type="ECO:0000256" key="3">
    <source>
        <dbReference type="ARBA" id="ARBA00022553"/>
    </source>
</evidence>
<evidence type="ECO:0000259" key="12">
    <source>
        <dbReference type="PROSITE" id="PS50011"/>
    </source>
</evidence>
<keyword evidence="11" id="KW-0812">Transmembrane</keyword>
<dbReference type="PANTHER" id="PTHR24353:SF37">
    <property type="entry name" value="CAMP-DEPENDENT PROTEIN KINASE CATALYTIC SUBUNIT PRKX"/>
    <property type="match status" value="1"/>
</dbReference>
<dbReference type="GO" id="GO:0004691">
    <property type="term" value="F:cAMP-dependent protein kinase activity"/>
    <property type="evidence" value="ECO:0007669"/>
    <property type="project" value="TreeGrafter"/>
</dbReference>
<evidence type="ECO:0000259" key="13">
    <source>
        <dbReference type="PROSITE" id="PS51285"/>
    </source>
</evidence>
<accession>X6NFN2</accession>
<sequence>MTFTFDRYGTYKNQTSVFFLQTMVLGGELYTVLRHNHSFDETNSKFYAACVVLAFEHIHSKDIIYRDLKPENLLIDANGYLMITDFGFAKKRNVYVLTYSYFFFFFFFLLSVCRVVLLCLSLEKKKKHLYQCSPFVFTTTLCGTPQYLAPELVHGWVQGFAVDWWTLGILLYEMVVGNPPFEDDEHVKMYEKIIAHNPIFPKTCSAEFRDLIEKLLEKNGYRRLGASQGAHEIKKHSFFKVISHIICDIIKHSKFLVFFLLFLLRINICVSKKYDWTKMEARSLHAPFIPTITSDTDLSNFEKVTPPPEDDEPIDNPSLLDWADEF</sequence>
<name>X6NFN2_RETFI</name>
<comment type="catalytic activity">
    <reaction evidence="8">
        <text>L-threonyl-[protein] + ATP = O-phospho-L-threonyl-[protein] + ADP + H(+)</text>
        <dbReference type="Rhea" id="RHEA:46608"/>
        <dbReference type="Rhea" id="RHEA-COMP:11060"/>
        <dbReference type="Rhea" id="RHEA-COMP:11605"/>
        <dbReference type="ChEBI" id="CHEBI:15378"/>
        <dbReference type="ChEBI" id="CHEBI:30013"/>
        <dbReference type="ChEBI" id="CHEBI:30616"/>
        <dbReference type="ChEBI" id="CHEBI:61977"/>
        <dbReference type="ChEBI" id="CHEBI:456216"/>
        <dbReference type="EC" id="2.7.11.1"/>
    </reaction>
</comment>
<dbReference type="InterPro" id="IPR000961">
    <property type="entry name" value="AGC-kinase_C"/>
</dbReference>
<dbReference type="PANTHER" id="PTHR24353">
    <property type="entry name" value="CYCLIC NUCLEOTIDE-DEPENDENT PROTEIN KINASE"/>
    <property type="match status" value="1"/>
</dbReference>
<dbReference type="InterPro" id="IPR000719">
    <property type="entry name" value="Prot_kinase_dom"/>
</dbReference>
<evidence type="ECO:0000256" key="8">
    <source>
        <dbReference type="ARBA" id="ARBA00047899"/>
    </source>
</evidence>
<keyword evidence="4" id="KW-0808">Transferase</keyword>
<dbReference type="SUPFAM" id="SSF56112">
    <property type="entry name" value="Protein kinase-like (PK-like)"/>
    <property type="match status" value="1"/>
</dbReference>
<evidence type="ECO:0000256" key="4">
    <source>
        <dbReference type="ARBA" id="ARBA00022679"/>
    </source>
</evidence>
<feature type="domain" description="Protein kinase" evidence="12">
    <location>
        <begin position="1"/>
        <end position="239"/>
    </location>
</feature>
<dbReference type="EMBL" id="ASPP01009405">
    <property type="protein sequence ID" value="ETO24152.1"/>
    <property type="molecule type" value="Genomic_DNA"/>
</dbReference>
<dbReference type="PROSITE" id="PS00108">
    <property type="entry name" value="PROTEIN_KINASE_ST"/>
    <property type="match status" value="1"/>
</dbReference>
<dbReference type="EC" id="2.7.11.1" evidence="1"/>
<dbReference type="AlphaFoldDB" id="X6NFN2"/>
<feature type="domain" description="AGC-kinase C-terminal" evidence="13">
    <location>
        <begin position="272"/>
        <end position="326"/>
    </location>
</feature>
<dbReference type="Proteomes" id="UP000023152">
    <property type="component" value="Unassembled WGS sequence"/>
</dbReference>
<keyword evidence="6" id="KW-0418">Kinase</keyword>
<gene>
    <name evidence="14" type="ORF">RFI_13007</name>
</gene>
<dbReference type="OrthoDB" id="63267at2759"/>
<feature type="transmembrane region" description="Helical" evidence="11">
    <location>
        <begin position="99"/>
        <end position="120"/>
    </location>
</feature>
<keyword evidence="2" id="KW-0723">Serine/threonine-protein kinase</keyword>
<dbReference type="InterPro" id="IPR011009">
    <property type="entry name" value="Kinase-like_dom_sf"/>
</dbReference>
<dbReference type="Gene3D" id="1.10.510.10">
    <property type="entry name" value="Transferase(Phosphotransferase) domain 1"/>
    <property type="match status" value="2"/>
</dbReference>
<evidence type="ECO:0000313" key="14">
    <source>
        <dbReference type="EMBL" id="ETO24152.1"/>
    </source>
</evidence>
<evidence type="ECO:0000256" key="1">
    <source>
        <dbReference type="ARBA" id="ARBA00012513"/>
    </source>
</evidence>
<reference evidence="14 15" key="1">
    <citation type="journal article" date="2013" name="Curr. Biol.">
        <title>The Genome of the Foraminiferan Reticulomyxa filosa.</title>
        <authorList>
            <person name="Glockner G."/>
            <person name="Hulsmann N."/>
            <person name="Schleicher M."/>
            <person name="Noegel A.A."/>
            <person name="Eichinger L."/>
            <person name="Gallinger C."/>
            <person name="Pawlowski J."/>
            <person name="Sierra R."/>
            <person name="Euteneuer U."/>
            <person name="Pillet L."/>
            <person name="Moustafa A."/>
            <person name="Platzer M."/>
            <person name="Groth M."/>
            <person name="Szafranski K."/>
            <person name="Schliwa M."/>
        </authorList>
    </citation>
    <scope>NUCLEOTIDE SEQUENCE [LARGE SCALE GENOMIC DNA]</scope>
</reference>
<evidence type="ECO:0000256" key="7">
    <source>
        <dbReference type="ARBA" id="ARBA00022840"/>
    </source>
</evidence>
<feature type="region of interest" description="Disordered" evidence="10">
    <location>
        <begin position="299"/>
        <end position="326"/>
    </location>
</feature>
<dbReference type="GO" id="GO:0005952">
    <property type="term" value="C:cAMP-dependent protein kinase complex"/>
    <property type="evidence" value="ECO:0007669"/>
    <property type="project" value="TreeGrafter"/>
</dbReference>
<keyword evidence="11" id="KW-1133">Transmembrane helix</keyword>
<evidence type="ECO:0000256" key="6">
    <source>
        <dbReference type="ARBA" id="ARBA00022777"/>
    </source>
</evidence>
<comment type="caution">
    <text evidence="14">The sequence shown here is derived from an EMBL/GenBank/DDBJ whole genome shotgun (WGS) entry which is preliminary data.</text>
</comment>
<keyword evidence="5" id="KW-0547">Nucleotide-binding</keyword>
<evidence type="ECO:0000256" key="5">
    <source>
        <dbReference type="ARBA" id="ARBA00022741"/>
    </source>
</evidence>
<dbReference type="SMART" id="SM00220">
    <property type="entry name" value="S_TKc"/>
    <property type="match status" value="1"/>
</dbReference>
<protein>
    <recommendedName>
        <fullName evidence="1">non-specific serine/threonine protein kinase</fullName>
        <ecNumber evidence="1">2.7.11.1</ecNumber>
    </recommendedName>
</protein>
<dbReference type="Gene3D" id="3.30.200.20">
    <property type="entry name" value="Phosphorylase Kinase, domain 1"/>
    <property type="match status" value="1"/>
</dbReference>
<dbReference type="GO" id="GO:0007010">
    <property type="term" value="P:cytoskeleton organization"/>
    <property type="evidence" value="ECO:0007669"/>
    <property type="project" value="UniProtKB-ARBA"/>
</dbReference>
<evidence type="ECO:0000256" key="10">
    <source>
        <dbReference type="SAM" id="MobiDB-lite"/>
    </source>
</evidence>
<dbReference type="FunFam" id="1.10.510.10:FF:000024">
    <property type="entry name" value="Probable serine/threonine-protein kinase cot-1"/>
    <property type="match status" value="1"/>
</dbReference>
<dbReference type="PROSITE" id="PS50011">
    <property type="entry name" value="PROTEIN_KINASE_DOM"/>
    <property type="match status" value="1"/>
</dbReference>
<keyword evidence="15" id="KW-1185">Reference proteome</keyword>
<evidence type="ECO:0000313" key="15">
    <source>
        <dbReference type="Proteomes" id="UP000023152"/>
    </source>
</evidence>
<organism evidence="14 15">
    <name type="scientific">Reticulomyxa filosa</name>
    <dbReference type="NCBI Taxonomy" id="46433"/>
    <lineage>
        <taxon>Eukaryota</taxon>
        <taxon>Sar</taxon>
        <taxon>Rhizaria</taxon>
        <taxon>Retaria</taxon>
        <taxon>Foraminifera</taxon>
        <taxon>Monothalamids</taxon>
        <taxon>Reticulomyxidae</taxon>
        <taxon>Reticulomyxa</taxon>
    </lineage>
</organism>
<comment type="catalytic activity">
    <reaction evidence="9">
        <text>L-seryl-[protein] + ATP = O-phospho-L-seryl-[protein] + ADP + H(+)</text>
        <dbReference type="Rhea" id="RHEA:17989"/>
        <dbReference type="Rhea" id="RHEA-COMP:9863"/>
        <dbReference type="Rhea" id="RHEA-COMP:11604"/>
        <dbReference type="ChEBI" id="CHEBI:15378"/>
        <dbReference type="ChEBI" id="CHEBI:29999"/>
        <dbReference type="ChEBI" id="CHEBI:30616"/>
        <dbReference type="ChEBI" id="CHEBI:83421"/>
        <dbReference type="ChEBI" id="CHEBI:456216"/>
        <dbReference type="EC" id="2.7.11.1"/>
    </reaction>
</comment>
<dbReference type="GO" id="GO:0005524">
    <property type="term" value="F:ATP binding"/>
    <property type="evidence" value="ECO:0007669"/>
    <property type="project" value="UniProtKB-KW"/>
</dbReference>
<evidence type="ECO:0000256" key="11">
    <source>
        <dbReference type="SAM" id="Phobius"/>
    </source>
</evidence>
<dbReference type="InterPro" id="IPR008271">
    <property type="entry name" value="Ser/Thr_kinase_AS"/>
</dbReference>
<dbReference type="Pfam" id="PF00069">
    <property type="entry name" value="Pkinase"/>
    <property type="match status" value="2"/>
</dbReference>